<dbReference type="Pfam" id="PF08269">
    <property type="entry name" value="dCache_2"/>
    <property type="match status" value="1"/>
</dbReference>
<dbReference type="CDD" id="cd00130">
    <property type="entry name" value="PAS"/>
    <property type="match status" value="1"/>
</dbReference>
<dbReference type="CDD" id="cd00082">
    <property type="entry name" value="HisKA"/>
    <property type="match status" value="1"/>
</dbReference>
<evidence type="ECO:0000256" key="7">
    <source>
        <dbReference type="ARBA" id="ARBA00022840"/>
    </source>
</evidence>
<dbReference type="Pfam" id="PF02518">
    <property type="entry name" value="HATPase_c"/>
    <property type="match status" value="1"/>
</dbReference>
<evidence type="ECO:0000256" key="8">
    <source>
        <dbReference type="ARBA" id="ARBA00023012"/>
    </source>
</evidence>
<dbReference type="InterPro" id="IPR036097">
    <property type="entry name" value="HisK_dim/P_sf"/>
</dbReference>
<keyword evidence="4" id="KW-0808">Transferase</keyword>
<dbReference type="OrthoDB" id="5348736at2"/>
<dbReference type="SUPFAM" id="SSF47384">
    <property type="entry name" value="Homodimeric domain of signal transducing histidine kinase"/>
    <property type="match status" value="1"/>
</dbReference>
<dbReference type="Proteomes" id="UP000289758">
    <property type="component" value="Unassembled WGS sequence"/>
</dbReference>
<dbReference type="AlphaFoldDB" id="A0A4Q1ALE7"/>
<dbReference type="GO" id="GO:0005524">
    <property type="term" value="F:ATP binding"/>
    <property type="evidence" value="ECO:0007669"/>
    <property type="project" value="UniProtKB-KW"/>
</dbReference>
<keyword evidence="5" id="KW-0547">Nucleotide-binding</keyword>
<dbReference type="PRINTS" id="PR00344">
    <property type="entry name" value="BCTRLSENSOR"/>
</dbReference>
<dbReference type="SUPFAM" id="SSF55874">
    <property type="entry name" value="ATPase domain of HSP90 chaperone/DNA topoisomerase II/histidine kinase"/>
    <property type="match status" value="1"/>
</dbReference>
<evidence type="ECO:0000256" key="5">
    <source>
        <dbReference type="ARBA" id="ARBA00022741"/>
    </source>
</evidence>
<dbReference type="PANTHER" id="PTHR43065:SF46">
    <property type="entry name" value="C4-DICARBOXYLATE TRANSPORT SENSOR PROTEIN DCTB"/>
    <property type="match status" value="1"/>
</dbReference>
<keyword evidence="9" id="KW-1133">Transmembrane helix</keyword>
<dbReference type="InterPro" id="IPR004358">
    <property type="entry name" value="Sig_transdc_His_kin-like_C"/>
</dbReference>
<feature type="transmembrane region" description="Helical" evidence="9">
    <location>
        <begin position="9"/>
        <end position="32"/>
    </location>
</feature>
<dbReference type="InterPro" id="IPR003594">
    <property type="entry name" value="HATPase_dom"/>
</dbReference>
<evidence type="ECO:0000256" key="9">
    <source>
        <dbReference type="SAM" id="Phobius"/>
    </source>
</evidence>
<dbReference type="InterPro" id="IPR004010">
    <property type="entry name" value="Double_Cache_2"/>
</dbReference>
<evidence type="ECO:0000256" key="1">
    <source>
        <dbReference type="ARBA" id="ARBA00000085"/>
    </source>
</evidence>
<dbReference type="SUPFAM" id="SSF55785">
    <property type="entry name" value="PYP-like sensor domain (PAS domain)"/>
    <property type="match status" value="1"/>
</dbReference>
<evidence type="ECO:0000259" key="10">
    <source>
        <dbReference type="PROSITE" id="PS50109"/>
    </source>
</evidence>
<dbReference type="PANTHER" id="PTHR43065">
    <property type="entry name" value="SENSOR HISTIDINE KINASE"/>
    <property type="match status" value="1"/>
</dbReference>
<organism evidence="11 12">
    <name type="scientific">Halarcobacter ebronensis</name>
    <dbReference type="NCBI Taxonomy" id="1462615"/>
    <lineage>
        <taxon>Bacteria</taxon>
        <taxon>Pseudomonadati</taxon>
        <taxon>Campylobacterota</taxon>
        <taxon>Epsilonproteobacteria</taxon>
        <taxon>Campylobacterales</taxon>
        <taxon>Arcobacteraceae</taxon>
        <taxon>Halarcobacter</taxon>
    </lineage>
</organism>
<dbReference type="SMART" id="SM00387">
    <property type="entry name" value="HATPase_c"/>
    <property type="match status" value="1"/>
</dbReference>
<evidence type="ECO:0000256" key="2">
    <source>
        <dbReference type="ARBA" id="ARBA00012438"/>
    </source>
</evidence>
<comment type="catalytic activity">
    <reaction evidence="1">
        <text>ATP + protein L-histidine = ADP + protein N-phospho-L-histidine.</text>
        <dbReference type="EC" id="2.7.13.3"/>
    </reaction>
</comment>
<keyword evidence="7" id="KW-0067">ATP-binding</keyword>
<dbReference type="InterPro" id="IPR036890">
    <property type="entry name" value="HATPase_C_sf"/>
</dbReference>
<dbReference type="GO" id="GO:0000155">
    <property type="term" value="F:phosphorelay sensor kinase activity"/>
    <property type="evidence" value="ECO:0007669"/>
    <property type="project" value="InterPro"/>
</dbReference>
<dbReference type="Gene3D" id="1.10.287.130">
    <property type="match status" value="1"/>
</dbReference>
<keyword evidence="6" id="KW-0418">Kinase</keyword>
<dbReference type="SMART" id="SM00091">
    <property type="entry name" value="PAS"/>
    <property type="match status" value="1"/>
</dbReference>
<dbReference type="RefSeq" id="WP_129087181.1">
    <property type="nucleotide sequence ID" value="NZ_CP053836.1"/>
</dbReference>
<accession>A0A4Q1ALE7</accession>
<evidence type="ECO:0000313" key="12">
    <source>
        <dbReference type="Proteomes" id="UP000289758"/>
    </source>
</evidence>
<keyword evidence="8" id="KW-0902">Two-component regulatory system</keyword>
<dbReference type="EC" id="2.7.13.3" evidence="2"/>
<protein>
    <recommendedName>
        <fullName evidence="2">histidine kinase</fullName>
        <ecNumber evidence="2">2.7.13.3</ecNumber>
    </recommendedName>
</protein>
<dbReference type="EMBL" id="PDKK01000005">
    <property type="protein sequence ID" value="RXK05980.1"/>
    <property type="molecule type" value="Genomic_DNA"/>
</dbReference>
<evidence type="ECO:0000256" key="4">
    <source>
        <dbReference type="ARBA" id="ARBA00022679"/>
    </source>
</evidence>
<reference evidence="11 12" key="1">
    <citation type="submission" date="2017-10" db="EMBL/GenBank/DDBJ databases">
        <title>Genomics of the genus Arcobacter.</title>
        <authorList>
            <person name="Perez-Cataluna A."/>
            <person name="Figueras M.J."/>
        </authorList>
    </citation>
    <scope>NUCLEOTIDE SEQUENCE [LARGE SCALE GENOMIC DNA]</scope>
    <source>
        <strain evidence="11 12">CECT 8441</strain>
    </source>
</reference>
<dbReference type="PROSITE" id="PS50109">
    <property type="entry name" value="HIS_KIN"/>
    <property type="match status" value="1"/>
</dbReference>
<dbReference type="Gene3D" id="3.30.450.20">
    <property type="entry name" value="PAS domain"/>
    <property type="match status" value="2"/>
</dbReference>
<evidence type="ECO:0000256" key="6">
    <source>
        <dbReference type="ARBA" id="ARBA00022777"/>
    </source>
</evidence>
<dbReference type="InterPro" id="IPR005467">
    <property type="entry name" value="His_kinase_dom"/>
</dbReference>
<dbReference type="Gene3D" id="3.30.565.10">
    <property type="entry name" value="Histidine kinase-like ATPase, C-terminal domain"/>
    <property type="match status" value="1"/>
</dbReference>
<keyword evidence="12" id="KW-1185">Reference proteome</keyword>
<dbReference type="InterPro" id="IPR003661">
    <property type="entry name" value="HisK_dim/P_dom"/>
</dbReference>
<dbReference type="NCBIfam" id="TIGR00229">
    <property type="entry name" value="sensory_box"/>
    <property type="match status" value="1"/>
</dbReference>
<feature type="transmembrane region" description="Helical" evidence="9">
    <location>
        <begin position="338"/>
        <end position="357"/>
    </location>
</feature>
<dbReference type="InterPro" id="IPR000014">
    <property type="entry name" value="PAS"/>
</dbReference>
<keyword evidence="9" id="KW-0472">Membrane</keyword>
<gene>
    <name evidence="11" type="ORF">CRV07_07880</name>
</gene>
<name>A0A4Q1ALE7_9BACT</name>
<evidence type="ECO:0000256" key="3">
    <source>
        <dbReference type="ARBA" id="ARBA00022553"/>
    </source>
</evidence>
<proteinExistence type="predicted"/>
<evidence type="ECO:0000313" key="11">
    <source>
        <dbReference type="EMBL" id="RXK05980.1"/>
    </source>
</evidence>
<dbReference type="InterPro" id="IPR035965">
    <property type="entry name" value="PAS-like_dom_sf"/>
</dbReference>
<keyword evidence="3" id="KW-0597">Phosphoprotein</keyword>
<comment type="caution">
    <text evidence="11">The sequence shown here is derived from an EMBL/GenBank/DDBJ whole genome shotgun (WGS) entry which is preliminary data.</text>
</comment>
<sequence length="719" mass="83855">MKETGLKRILLFSSTIVIITVTSIVSYFLIVIENRNFKQEMKRVEKELIDNKKRYLDNSLKMILNEISFDQSFIKKSELEKVNNFVESISKTLNIINTKNQKEIKEILKKYNSNKNINPFAFLGDGRLFWNPNNPKAEGKNYLDFEDVKGFTYVKEMIKKAKNKIDSPINYIWYTPNKSTLSDNIAFVRYIPSLDLVVGAYTSKEAIETIIKETILQKLSKYKFTDDTFLYVDYLKSYNMSGNFSEPLLQLGNKDSITALQDKSLQNTISEIFLSNGFRGIYSKNIKYKNTHYLIYISILNQYRWVIGVGENLKELYKTIELKKYNSERSLNGKISDLIFLSVIIAIMFFFFSIFLVKKIEKLLINYQKRADIESNKYQALYQHSNDSFLLANRNFEIVDANPKSTTLANLNKEELLSKSLKIFFPQIDFEKVQIQPSGYYRTEFLDHLENKKTVEFTFVWIDIENEKIIFASIRDITERINLISEKREQEQILIQQSKMAAMGEMIGNIAHQWRQPLSHISGLFMDISSAYSYKELDDKYLEKVINEADDIIEYMSHTIDDFRNFFNPNKMKENFLVSESLYNAIKIIKSSFDFHGIEIDIKVDKENPIYGYANEYSQVILNIFSNAKDIFIERKISNPKITIEIVKHNGKTCLSLTDNAGGIKEDTLERIFEPYYTTKYDCGRGIGLYMSKIIIEKNMEGTIKVSNTKEGARFEICV</sequence>
<feature type="domain" description="Histidine kinase" evidence="10">
    <location>
        <begin position="509"/>
        <end position="719"/>
    </location>
</feature>
<keyword evidence="9" id="KW-0812">Transmembrane</keyword>